<protein>
    <submittedName>
        <fullName evidence="2">Uncharacterized protein</fullName>
    </submittedName>
</protein>
<gene>
    <name evidence="2" type="ORF">PoB_004039700</name>
</gene>
<keyword evidence="3" id="KW-1185">Reference proteome</keyword>
<evidence type="ECO:0000313" key="2">
    <source>
        <dbReference type="EMBL" id="GFO13892.1"/>
    </source>
</evidence>
<feature type="region of interest" description="Disordered" evidence="1">
    <location>
        <begin position="1"/>
        <end position="146"/>
    </location>
</feature>
<feature type="compositionally biased region" description="Low complexity" evidence="1">
    <location>
        <begin position="93"/>
        <end position="109"/>
    </location>
</feature>
<sequence length="179" mass="20438">MLSSSSSRNYNINAASTQPLPSSSRTTKHDLYAGLHQQEYESSSTCQPLPPSFSHPNPLPYVSQGSYHLMPYGDNREAPTHQPEYHQSTHSTPQNSRQSSPPGSRSRNSYYGRDSYDDRTNNNRNSYQQDHYYNNTNSHADRSYNTTTSYYGRSSLRPDNVTIDIEHSYTHTTPGSYWL</sequence>
<comment type="caution">
    <text evidence="2">The sequence shown here is derived from an EMBL/GenBank/DDBJ whole genome shotgun (WGS) entry which is preliminary data.</text>
</comment>
<reference evidence="2 3" key="1">
    <citation type="journal article" date="2021" name="Elife">
        <title>Chloroplast acquisition without the gene transfer in kleptoplastic sea slugs, Plakobranchus ocellatus.</title>
        <authorList>
            <person name="Maeda T."/>
            <person name="Takahashi S."/>
            <person name="Yoshida T."/>
            <person name="Shimamura S."/>
            <person name="Takaki Y."/>
            <person name="Nagai Y."/>
            <person name="Toyoda A."/>
            <person name="Suzuki Y."/>
            <person name="Arimoto A."/>
            <person name="Ishii H."/>
            <person name="Satoh N."/>
            <person name="Nishiyama T."/>
            <person name="Hasebe M."/>
            <person name="Maruyama T."/>
            <person name="Minagawa J."/>
            <person name="Obokata J."/>
            <person name="Shigenobu S."/>
        </authorList>
    </citation>
    <scope>NUCLEOTIDE SEQUENCE [LARGE SCALE GENOMIC DNA]</scope>
</reference>
<feature type="compositionally biased region" description="Pro residues" evidence="1">
    <location>
        <begin position="48"/>
        <end position="59"/>
    </location>
</feature>
<dbReference type="AlphaFoldDB" id="A0AAV4B429"/>
<evidence type="ECO:0000256" key="1">
    <source>
        <dbReference type="SAM" id="MobiDB-lite"/>
    </source>
</evidence>
<organism evidence="2 3">
    <name type="scientific">Plakobranchus ocellatus</name>
    <dbReference type="NCBI Taxonomy" id="259542"/>
    <lineage>
        <taxon>Eukaryota</taxon>
        <taxon>Metazoa</taxon>
        <taxon>Spiralia</taxon>
        <taxon>Lophotrochozoa</taxon>
        <taxon>Mollusca</taxon>
        <taxon>Gastropoda</taxon>
        <taxon>Heterobranchia</taxon>
        <taxon>Euthyneura</taxon>
        <taxon>Panpulmonata</taxon>
        <taxon>Sacoglossa</taxon>
        <taxon>Placobranchoidea</taxon>
        <taxon>Plakobranchidae</taxon>
        <taxon>Plakobranchus</taxon>
    </lineage>
</organism>
<accession>A0AAV4B429</accession>
<dbReference type="Proteomes" id="UP000735302">
    <property type="component" value="Unassembled WGS sequence"/>
</dbReference>
<feature type="compositionally biased region" description="Polar residues" evidence="1">
    <location>
        <begin position="122"/>
        <end position="146"/>
    </location>
</feature>
<dbReference type="EMBL" id="BLXT01004515">
    <property type="protein sequence ID" value="GFO13892.1"/>
    <property type="molecule type" value="Genomic_DNA"/>
</dbReference>
<feature type="compositionally biased region" description="Polar residues" evidence="1">
    <location>
        <begin position="1"/>
        <end position="25"/>
    </location>
</feature>
<proteinExistence type="predicted"/>
<name>A0AAV4B429_9GAST</name>
<evidence type="ECO:0000313" key="3">
    <source>
        <dbReference type="Proteomes" id="UP000735302"/>
    </source>
</evidence>